<reference evidence="2" key="1">
    <citation type="submission" date="2020-08" db="EMBL/GenBank/DDBJ databases">
        <title>Multicomponent nature underlies the extraordinary mechanical properties of spider dragline silk.</title>
        <authorList>
            <person name="Kono N."/>
            <person name="Nakamura H."/>
            <person name="Mori M."/>
            <person name="Yoshida Y."/>
            <person name="Ohtoshi R."/>
            <person name="Malay A.D."/>
            <person name="Moran D.A.P."/>
            <person name="Tomita M."/>
            <person name="Numata K."/>
            <person name="Arakawa K."/>
        </authorList>
    </citation>
    <scope>NUCLEOTIDE SEQUENCE</scope>
</reference>
<feature type="region of interest" description="Disordered" evidence="1">
    <location>
        <begin position="1"/>
        <end position="55"/>
    </location>
</feature>
<evidence type="ECO:0000313" key="3">
    <source>
        <dbReference type="Proteomes" id="UP000887013"/>
    </source>
</evidence>
<proteinExistence type="predicted"/>
<organism evidence="2 3">
    <name type="scientific">Nephila pilipes</name>
    <name type="common">Giant wood spider</name>
    <name type="synonym">Nephila maculata</name>
    <dbReference type="NCBI Taxonomy" id="299642"/>
    <lineage>
        <taxon>Eukaryota</taxon>
        <taxon>Metazoa</taxon>
        <taxon>Ecdysozoa</taxon>
        <taxon>Arthropoda</taxon>
        <taxon>Chelicerata</taxon>
        <taxon>Arachnida</taxon>
        <taxon>Araneae</taxon>
        <taxon>Araneomorphae</taxon>
        <taxon>Entelegynae</taxon>
        <taxon>Araneoidea</taxon>
        <taxon>Nephilidae</taxon>
        <taxon>Nephila</taxon>
    </lineage>
</organism>
<dbReference type="Proteomes" id="UP000887013">
    <property type="component" value="Unassembled WGS sequence"/>
</dbReference>
<gene>
    <name evidence="2" type="ORF">NPIL_83391</name>
</gene>
<dbReference type="AlphaFoldDB" id="A0A8X6NAB4"/>
<protein>
    <submittedName>
        <fullName evidence="2">Uncharacterized protein</fullName>
    </submittedName>
</protein>
<dbReference type="EMBL" id="BMAW01055711">
    <property type="protein sequence ID" value="GFT02415.1"/>
    <property type="molecule type" value="Genomic_DNA"/>
</dbReference>
<sequence length="121" mass="14053">MSRREIYKSPKERRKDEGGGFSNITEHVTPEKWQRWSTPSHQRTVEAPPVAERRSSSNWEMKILFVTVASSSSGWLRGVYLVPPRVTRMWAGYPLRPPGRHSARSTIISQISYLQMLEKRI</sequence>
<accession>A0A8X6NAB4</accession>
<name>A0A8X6NAB4_NEPPI</name>
<comment type="caution">
    <text evidence="2">The sequence shown here is derived from an EMBL/GenBank/DDBJ whole genome shotgun (WGS) entry which is preliminary data.</text>
</comment>
<evidence type="ECO:0000313" key="2">
    <source>
        <dbReference type="EMBL" id="GFT02415.1"/>
    </source>
</evidence>
<feature type="compositionally biased region" description="Basic and acidic residues" evidence="1">
    <location>
        <begin position="1"/>
        <end position="18"/>
    </location>
</feature>
<keyword evidence="3" id="KW-1185">Reference proteome</keyword>
<evidence type="ECO:0000256" key="1">
    <source>
        <dbReference type="SAM" id="MobiDB-lite"/>
    </source>
</evidence>